<dbReference type="EMBL" id="JYIV01000020">
    <property type="protein sequence ID" value="KJL24410.1"/>
    <property type="molecule type" value="Genomic_DNA"/>
</dbReference>
<dbReference type="AlphaFoldDB" id="A0A0F0KWD1"/>
<accession>A0A0F0KWD1</accession>
<dbReference type="PANTHER" id="PTHR46523">
    <property type="entry name" value="DCTP PYROPHOSPHATASE 1"/>
    <property type="match status" value="1"/>
</dbReference>
<reference evidence="1 2" key="1">
    <citation type="submission" date="2015-02" db="EMBL/GenBank/DDBJ databases">
        <title>Draft genome sequences of ten Microbacterium spp. with emphasis on heavy metal contaminated environments.</title>
        <authorList>
            <person name="Corretto E."/>
        </authorList>
    </citation>
    <scope>NUCLEOTIDE SEQUENCE [LARGE SCALE GENOMIC DNA]</scope>
    <source>
        <strain evidence="1 2">BEL163</strain>
    </source>
</reference>
<proteinExistence type="predicted"/>
<dbReference type="Gene3D" id="1.10.287.1080">
    <property type="entry name" value="MazG-like"/>
    <property type="match status" value="1"/>
</dbReference>
<dbReference type="InterPro" id="IPR052555">
    <property type="entry name" value="dCTP_Pyrophosphatase"/>
</dbReference>
<evidence type="ECO:0008006" key="3">
    <source>
        <dbReference type="Google" id="ProtNLM"/>
    </source>
</evidence>
<dbReference type="CDD" id="cd11537">
    <property type="entry name" value="NTP-PPase_RS21-C6_like"/>
    <property type="match status" value="1"/>
</dbReference>
<dbReference type="PATRIC" id="fig|82380.10.peg.1010"/>
<name>A0A0F0KWD1_9MICO</name>
<dbReference type="GO" id="GO:0009143">
    <property type="term" value="P:nucleoside triphosphate catabolic process"/>
    <property type="evidence" value="ECO:0007669"/>
    <property type="project" value="InterPro"/>
</dbReference>
<comment type="caution">
    <text evidence="1">The sequence shown here is derived from an EMBL/GenBank/DDBJ whole genome shotgun (WGS) entry which is preliminary data.</text>
</comment>
<dbReference type="Proteomes" id="UP000033725">
    <property type="component" value="Unassembled WGS sequence"/>
</dbReference>
<dbReference type="PIRSF" id="PIRSF029826">
    <property type="entry name" value="UCP029826_pph"/>
    <property type="match status" value="1"/>
</dbReference>
<organism evidence="1 2">
    <name type="scientific">Microbacterium oxydans</name>
    <dbReference type="NCBI Taxonomy" id="82380"/>
    <lineage>
        <taxon>Bacteria</taxon>
        <taxon>Bacillati</taxon>
        <taxon>Actinomycetota</taxon>
        <taxon>Actinomycetes</taxon>
        <taxon>Micrococcales</taxon>
        <taxon>Microbacteriaceae</taxon>
        <taxon>Microbacterium</taxon>
    </lineage>
</organism>
<dbReference type="Pfam" id="PF12643">
    <property type="entry name" value="MazG-like"/>
    <property type="match status" value="1"/>
</dbReference>
<sequence length="111" mass="12544">MPSPQTLAALRAFVAERDWDQFHSPENLAKSISIEAGELLECFQWSPDFEQDQVEAELADVVTYCIHLANKIGVDLDDIIMKKLESTKAKYPVELAKGRMTKYTKLSEAPE</sequence>
<dbReference type="OrthoDB" id="9791898at2"/>
<dbReference type="PANTHER" id="PTHR46523:SF1">
    <property type="entry name" value="DCTP PYROPHOSPHATASE 1"/>
    <property type="match status" value="1"/>
</dbReference>
<dbReference type="GO" id="GO:0047429">
    <property type="term" value="F:nucleoside triphosphate diphosphatase activity"/>
    <property type="evidence" value="ECO:0007669"/>
    <property type="project" value="InterPro"/>
</dbReference>
<evidence type="ECO:0000313" key="1">
    <source>
        <dbReference type="EMBL" id="KJL24410.1"/>
    </source>
</evidence>
<gene>
    <name evidence="1" type="ORF">RN51_01007</name>
</gene>
<dbReference type="RefSeq" id="WP_045262953.1">
    <property type="nucleotide sequence ID" value="NZ_JYIV01000020.1"/>
</dbReference>
<dbReference type="SUPFAM" id="SSF101386">
    <property type="entry name" value="all-alpha NTP pyrophosphatases"/>
    <property type="match status" value="1"/>
</dbReference>
<dbReference type="InterPro" id="IPR025984">
    <property type="entry name" value="DCTPP"/>
</dbReference>
<protein>
    <recommendedName>
        <fullName evidence="3">Nucleotide pyrophosphohydrolase</fullName>
    </recommendedName>
</protein>
<evidence type="ECO:0000313" key="2">
    <source>
        <dbReference type="Proteomes" id="UP000033725"/>
    </source>
</evidence>